<dbReference type="KEGG" id="fbl:Fbal_3523"/>
<name>E1SN62_FERBD</name>
<dbReference type="InterPro" id="IPR036680">
    <property type="entry name" value="SPOR-like_sf"/>
</dbReference>
<evidence type="ECO:0000256" key="1">
    <source>
        <dbReference type="SAM" id="MobiDB-lite"/>
    </source>
</evidence>
<dbReference type="Proteomes" id="UP000006683">
    <property type="component" value="Chromosome"/>
</dbReference>
<dbReference type="HOGENOM" id="CLU_058902_1_0_6"/>
<dbReference type="eggNOG" id="COG3087">
    <property type="taxonomic scope" value="Bacteria"/>
</dbReference>
<dbReference type="InterPro" id="IPR007730">
    <property type="entry name" value="SPOR-like_dom"/>
</dbReference>
<dbReference type="Gene3D" id="3.30.70.1070">
    <property type="entry name" value="Sporulation related repeat"/>
    <property type="match status" value="1"/>
</dbReference>
<dbReference type="PANTHER" id="PTHR38687">
    <property type="entry name" value="CELL DIVISION PROTEIN DEDD-RELATED"/>
    <property type="match status" value="1"/>
</dbReference>
<reference evidence="4 5" key="1">
    <citation type="journal article" date="2010" name="Stand. Genomic Sci.">
        <title>Complete genome sequence of Ferrimonas balearica type strain (PAT).</title>
        <authorList>
            <person name="Nolan M."/>
            <person name="Sikorski J."/>
            <person name="Davenport K."/>
            <person name="Lucas S."/>
            <person name="Glavina Del Rio T."/>
            <person name="Tice H."/>
            <person name="Cheng J."/>
            <person name="Goodwin L."/>
            <person name="Pitluck S."/>
            <person name="Liolios K."/>
            <person name="Ivanova N."/>
            <person name="Mavromatis K."/>
            <person name="Ovchinnikova G."/>
            <person name="Pati A."/>
            <person name="Chen A."/>
            <person name="Palaniappan K."/>
            <person name="Land M."/>
            <person name="Hauser L."/>
            <person name="Chang Y."/>
            <person name="Jeffries C."/>
            <person name="Tapia R."/>
            <person name="Brettin T."/>
            <person name="Detter J."/>
            <person name="Han C."/>
            <person name="Yasawong M."/>
            <person name="Rohde M."/>
            <person name="Tindall B."/>
            <person name="Goker M."/>
            <person name="Woyke T."/>
            <person name="Bristow J."/>
            <person name="Eisen J."/>
            <person name="Markowitz V."/>
            <person name="Hugenholtz P."/>
            <person name="Kyrpides N."/>
            <person name="Klenk H."/>
            <person name="Lapidus A."/>
        </authorList>
    </citation>
    <scope>NUCLEOTIDE SEQUENCE [LARGE SCALE GENOMIC DNA]</scope>
    <source>
        <strain evidence="5">DSM 9799 / CCM 4581 / KCTC 23876 / PAT</strain>
    </source>
</reference>
<dbReference type="PANTHER" id="PTHR38687:SF2">
    <property type="entry name" value="CELL DIVISION PROTEIN FTSN"/>
    <property type="match status" value="1"/>
</dbReference>
<dbReference type="Pfam" id="PF05036">
    <property type="entry name" value="SPOR"/>
    <property type="match status" value="1"/>
</dbReference>
<dbReference type="RefSeq" id="WP_013347026.1">
    <property type="nucleotide sequence ID" value="NC_014541.1"/>
</dbReference>
<dbReference type="EMBL" id="CP002209">
    <property type="protein sequence ID" value="ADN77720.1"/>
    <property type="molecule type" value="Genomic_DNA"/>
</dbReference>
<feature type="region of interest" description="Disordered" evidence="1">
    <location>
        <begin position="56"/>
        <end position="86"/>
    </location>
</feature>
<keyword evidence="5" id="KW-1185">Reference proteome</keyword>
<gene>
    <name evidence="4" type="ordered locus">Fbal_3523</name>
</gene>
<dbReference type="InterPro" id="IPR052521">
    <property type="entry name" value="Cell_div_SPOR-domain"/>
</dbReference>
<sequence>MAKDYAGRGRPARKPARGRSKAPAKKPFPWPMALVVVALLCFFGYLLLTIQGASDREEGTTPDAAVEQPAPKPKKEQAPLPEKPQEDWQYIDVLPNSEVEVEVPEQETGGPYQMQCGSFRSEDQANAMRATIAFQGLESQVRRSEGRNGVWFRVVLGPYERKRLAEKDRHTLQRSGINTCQIWLWN</sequence>
<feature type="region of interest" description="Disordered" evidence="1">
    <location>
        <begin position="1"/>
        <end position="24"/>
    </location>
</feature>
<proteinExistence type="predicted"/>
<dbReference type="OrthoDB" id="8558195at2"/>
<keyword evidence="2" id="KW-0812">Transmembrane</keyword>
<dbReference type="AlphaFoldDB" id="E1SN62"/>
<feature type="compositionally biased region" description="Basic residues" evidence="1">
    <location>
        <begin position="10"/>
        <end position="24"/>
    </location>
</feature>
<dbReference type="STRING" id="550540.Fbal_3523"/>
<keyword evidence="2" id="KW-1133">Transmembrane helix</keyword>
<keyword evidence="2" id="KW-0472">Membrane</keyword>
<feature type="transmembrane region" description="Helical" evidence="2">
    <location>
        <begin position="28"/>
        <end position="48"/>
    </location>
</feature>
<dbReference type="SUPFAM" id="SSF110997">
    <property type="entry name" value="Sporulation related repeat"/>
    <property type="match status" value="1"/>
</dbReference>
<dbReference type="GO" id="GO:0042834">
    <property type="term" value="F:peptidoglycan binding"/>
    <property type="evidence" value="ECO:0007669"/>
    <property type="project" value="InterPro"/>
</dbReference>
<evidence type="ECO:0000259" key="3">
    <source>
        <dbReference type="PROSITE" id="PS51724"/>
    </source>
</evidence>
<evidence type="ECO:0000313" key="4">
    <source>
        <dbReference type="EMBL" id="ADN77720.1"/>
    </source>
</evidence>
<protein>
    <submittedName>
        <fullName evidence="4">Sporulation domain protein</fullName>
    </submittedName>
</protein>
<evidence type="ECO:0000313" key="5">
    <source>
        <dbReference type="Proteomes" id="UP000006683"/>
    </source>
</evidence>
<feature type="domain" description="SPOR" evidence="3">
    <location>
        <begin position="106"/>
        <end position="185"/>
    </location>
</feature>
<evidence type="ECO:0000256" key="2">
    <source>
        <dbReference type="SAM" id="Phobius"/>
    </source>
</evidence>
<dbReference type="GeneID" id="67183730"/>
<organism evidence="4 5">
    <name type="scientific">Ferrimonas balearica (strain DSM 9799 / CCM 4581 / KCTC 23876 / PAT)</name>
    <dbReference type="NCBI Taxonomy" id="550540"/>
    <lineage>
        <taxon>Bacteria</taxon>
        <taxon>Pseudomonadati</taxon>
        <taxon>Pseudomonadota</taxon>
        <taxon>Gammaproteobacteria</taxon>
        <taxon>Alteromonadales</taxon>
        <taxon>Ferrimonadaceae</taxon>
        <taxon>Ferrimonas</taxon>
    </lineage>
</organism>
<dbReference type="PROSITE" id="PS51724">
    <property type="entry name" value="SPOR"/>
    <property type="match status" value="1"/>
</dbReference>
<accession>E1SN62</accession>